<dbReference type="GO" id="GO:0042138">
    <property type="term" value="P:meiotic DNA double-strand break formation"/>
    <property type="evidence" value="ECO:0007669"/>
    <property type="project" value="InterPro"/>
</dbReference>
<dbReference type="InterPro" id="IPR036873">
    <property type="entry name" value="Rhodanese-like_dom_sf"/>
</dbReference>
<keyword evidence="3" id="KW-1185">Reference proteome</keyword>
<dbReference type="PANTHER" id="PTHR14652:SF2">
    <property type="entry name" value="TYPE 2 DNA TOPOISOMERASE 6 SUBUNIT B-LIKE"/>
    <property type="match status" value="1"/>
</dbReference>
<protein>
    <recommendedName>
        <fullName evidence="1">Rhodanese domain-containing protein</fullName>
    </recommendedName>
</protein>
<dbReference type="EMBL" id="JBBPFD010000006">
    <property type="protein sequence ID" value="KAK7922411.1"/>
    <property type="molecule type" value="Genomic_DNA"/>
</dbReference>
<proteinExistence type="predicted"/>
<evidence type="ECO:0000313" key="3">
    <source>
        <dbReference type="Proteomes" id="UP001460270"/>
    </source>
</evidence>
<organism evidence="2 3">
    <name type="scientific">Mugilogobius chulae</name>
    <name type="common">yellowstripe goby</name>
    <dbReference type="NCBI Taxonomy" id="88201"/>
    <lineage>
        <taxon>Eukaryota</taxon>
        <taxon>Metazoa</taxon>
        <taxon>Chordata</taxon>
        <taxon>Craniata</taxon>
        <taxon>Vertebrata</taxon>
        <taxon>Euteleostomi</taxon>
        <taxon>Actinopterygii</taxon>
        <taxon>Neopterygii</taxon>
        <taxon>Teleostei</taxon>
        <taxon>Neoteleostei</taxon>
        <taxon>Acanthomorphata</taxon>
        <taxon>Gobiaria</taxon>
        <taxon>Gobiiformes</taxon>
        <taxon>Gobioidei</taxon>
        <taxon>Gobiidae</taxon>
        <taxon>Gobionellinae</taxon>
        <taxon>Mugilogobius</taxon>
    </lineage>
</organism>
<dbReference type="InterPro" id="IPR028040">
    <property type="entry name" value="TopoVIB-like"/>
</dbReference>
<dbReference type="AlphaFoldDB" id="A0AAW0PBE6"/>
<sequence>MENTVTKEISYNELKALVGKSPNLVLIDVRGKDEYKNGHISGSVNIPVNTVEKALAMSPEEFKAAYGVTKPEKDAPELVFHCQLGRRGAVATEKAQAMGYVNACNYAGAYKECFVQANNILTTIAIFQTLRLLLLMTKDQKQAPENKGGLLVLIWTELHSDAQSLNCTVAAAGSWCAAIQMEELHPVFADVMERLCPCPGPCPEPDIEDLCAFTDLHGSLNVFLSFRMKNVHICRPLWQHQVESFLHTLSMTNAEINIHLKIRSDQKLYQREFRVKDYLRVQLSDQTPVYLDVSVKTSTMALLESFKSGHCFHGGHPDIGENLLLSIPPKIVEQGLFGTVTIQLVTLLRPTLPRYPNVATNLTQIKISFTSRYFFSQSEFQKISIPSCSLTLLFQVLVYSHSNVPVTSPPAFMQNFPSDVNCYELGLQNNHLSFQEVLPSGGTVYKVQQVNLENDVKSSLRSIDQSLLLFLFLQHTDPFTMEISDIMATDMLLEHHLEDILVYNKQILTNAMANVLKKTMTAQNNRKKDQRKLNSACEVIHSSALCIISCSSNIDFRNACLNTLKVHNTQEMSVAILESLRRVTLLKLAPNRKSCSDQAGQQRVKNKHRIEM</sequence>
<gene>
    <name evidence="2" type="ORF">WMY93_009313</name>
</gene>
<accession>A0AAW0PBE6</accession>
<name>A0AAW0PBE6_9GOBI</name>
<reference evidence="3" key="1">
    <citation type="submission" date="2024-04" db="EMBL/GenBank/DDBJ databases">
        <title>Salinicola lusitanus LLJ914,a marine bacterium isolated from the Okinawa Trough.</title>
        <authorList>
            <person name="Li J."/>
        </authorList>
    </citation>
    <scope>NUCLEOTIDE SEQUENCE [LARGE SCALE GENOMIC DNA]</scope>
</reference>
<dbReference type="Proteomes" id="UP001460270">
    <property type="component" value="Unassembled WGS sequence"/>
</dbReference>
<dbReference type="Pfam" id="PF00581">
    <property type="entry name" value="Rhodanese"/>
    <property type="match status" value="1"/>
</dbReference>
<evidence type="ECO:0000259" key="1">
    <source>
        <dbReference type="PROSITE" id="PS50206"/>
    </source>
</evidence>
<dbReference type="SMART" id="SM00450">
    <property type="entry name" value="RHOD"/>
    <property type="match status" value="1"/>
</dbReference>
<dbReference type="PROSITE" id="PS50206">
    <property type="entry name" value="RHODANESE_3"/>
    <property type="match status" value="1"/>
</dbReference>
<dbReference type="Pfam" id="PF15091">
    <property type="entry name" value="DUF4554"/>
    <property type="match status" value="1"/>
</dbReference>
<comment type="caution">
    <text evidence="2">The sequence shown here is derived from an EMBL/GenBank/DDBJ whole genome shotgun (WGS) entry which is preliminary data.</text>
</comment>
<dbReference type="Gene3D" id="3.40.250.10">
    <property type="entry name" value="Rhodanese-like domain"/>
    <property type="match status" value="1"/>
</dbReference>
<dbReference type="SUPFAM" id="SSF52821">
    <property type="entry name" value="Rhodanese/Cell cycle control phosphatase"/>
    <property type="match status" value="1"/>
</dbReference>
<evidence type="ECO:0000313" key="2">
    <source>
        <dbReference type="EMBL" id="KAK7922411.1"/>
    </source>
</evidence>
<feature type="domain" description="Rhodanese" evidence="1">
    <location>
        <begin position="20"/>
        <end position="122"/>
    </location>
</feature>
<dbReference type="InterPro" id="IPR001763">
    <property type="entry name" value="Rhodanese-like_dom"/>
</dbReference>
<dbReference type="PANTHER" id="PTHR14652">
    <property type="entry name" value="TYPE 2 DNA TOPOISOMERASE 6 SUBUNIT B-LIKE"/>
    <property type="match status" value="1"/>
</dbReference>